<gene>
    <name evidence="1" type="ORF">SCALOS_LOCUS2664</name>
</gene>
<sequence length="556" mass="63928">GTWHRGTGMPFGMPQRQTSLLVKNIVKSGTGMPDSGMPMAQINLCVPDTLYSPKKYKKDLQIDGTFFHVDPWQNRILTMQKRASPLSSDISDKKQKLDITISDRLSGTIESSQKSCEEIFNSNYTQPQFISNFHKALRNRQDFKDPLSNATIYGFPFPIAILPDIFPSQLLESVKAELESEEFYQKSNDLYEFYQSEELKLSNNPNTIKLREIIYSKDFVQTISELTGIQLDSTPDLSAHQYLQDWVKENGGNLDLFNIDSQGHPNKVSLSITPKWNTMVFFELSPTSYHQVSEVLTSAKVRLSISGWFHGTLNTRLSCAQYIPPVSVDPDYYNINEIINPSYLTEQGIKDIIKVLRREASIELQQFLQQNVYDKLIDSLNKAQWDEQPTGPPFIRRYHIITNNATSESPDINITSPFHQYIYNFFKSTIFTSYLAQITRYNISRISSEIRQFQSGDYTLIHDQALDAVGLDITLCCIEEDWNNEWQGGTHYVAREEELLTIWPKKNTLSVVVRDAGTMRFVKYVNSKNKILLDFAKFMIKLLSRSTSDQMIFDMI</sequence>
<name>A0ACA9KQ75_9GLOM</name>
<reference evidence="1" key="1">
    <citation type="submission" date="2021-06" db="EMBL/GenBank/DDBJ databases">
        <authorList>
            <person name="Kallberg Y."/>
            <person name="Tangrot J."/>
            <person name="Rosling A."/>
        </authorList>
    </citation>
    <scope>NUCLEOTIDE SEQUENCE</scope>
    <source>
        <strain evidence="1">AU212A</strain>
    </source>
</reference>
<accession>A0ACA9KQ75</accession>
<evidence type="ECO:0000313" key="1">
    <source>
        <dbReference type="EMBL" id="CAG8486789.1"/>
    </source>
</evidence>
<dbReference type="EMBL" id="CAJVPM010002467">
    <property type="protein sequence ID" value="CAG8486789.1"/>
    <property type="molecule type" value="Genomic_DNA"/>
</dbReference>
<protein>
    <submittedName>
        <fullName evidence="1">6800_t:CDS:1</fullName>
    </submittedName>
</protein>
<evidence type="ECO:0000313" key="2">
    <source>
        <dbReference type="Proteomes" id="UP000789860"/>
    </source>
</evidence>
<organism evidence="1 2">
    <name type="scientific">Scutellospora calospora</name>
    <dbReference type="NCBI Taxonomy" id="85575"/>
    <lineage>
        <taxon>Eukaryota</taxon>
        <taxon>Fungi</taxon>
        <taxon>Fungi incertae sedis</taxon>
        <taxon>Mucoromycota</taxon>
        <taxon>Glomeromycotina</taxon>
        <taxon>Glomeromycetes</taxon>
        <taxon>Diversisporales</taxon>
        <taxon>Gigasporaceae</taxon>
        <taxon>Scutellospora</taxon>
    </lineage>
</organism>
<proteinExistence type="predicted"/>
<dbReference type="Proteomes" id="UP000789860">
    <property type="component" value="Unassembled WGS sequence"/>
</dbReference>
<comment type="caution">
    <text evidence="1">The sequence shown here is derived from an EMBL/GenBank/DDBJ whole genome shotgun (WGS) entry which is preliminary data.</text>
</comment>
<keyword evidence="2" id="KW-1185">Reference proteome</keyword>
<feature type="non-terminal residue" evidence="1">
    <location>
        <position position="1"/>
    </location>
</feature>